<dbReference type="Gramene" id="KGN44403">
    <property type="protein sequence ID" value="KGN44403"/>
    <property type="gene ID" value="Csa_7G279850"/>
</dbReference>
<feature type="transmembrane region" description="Helical" evidence="1">
    <location>
        <begin position="66"/>
        <end position="87"/>
    </location>
</feature>
<evidence type="ECO:0000313" key="3">
    <source>
        <dbReference type="Proteomes" id="UP000029981"/>
    </source>
</evidence>
<reference evidence="2 3" key="4">
    <citation type="journal article" date="2011" name="BMC Genomics">
        <title>RNA-Seq improves annotation of protein-coding genes in the cucumber genome.</title>
        <authorList>
            <person name="Li Z."/>
            <person name="Zhang Z."/>
            <person name="Yan P."/>
            <person name="Huang S."/>
            <person name="Fei Z."/>
            <person name="Lin K."/>
        </authorList>
    </citation>
    <scope>NUCLEOTIDE SEQUENCE [LARGE SCALE GENOMIC DNA]</scope>
    <source>
        <strain evidence="3">cv. 9930</strain>
    </source>
</reference>
<reference evidence="2 3" key="3">
    <citation type="journal article" date="2010" name="BMC Genomics">
        <title>Transcriptome sequencing and comparative analysis of cucumber flowers with different sex types.</title>
        <authorList>
            <person name="Guo S."/>
            <person name="Zheng Y."/>
            <person name="Joung J.G."/>
            <person name="Liu S."/>
            <person name="Zhang Z."/>
            <person name="Crasta O.R."/>
            <person name="Sobral B.W."/>
            <person name="Xu Y."/>
            <person name="Huang S."/>
            <person name="Fei Z."/>
        </authorList>
    </citation>
    <scope>NUCLEOTIDE SEQUENCE [LARGE SCALE GENOMIC DNA]</scope>
    <source>
        <strain evidence="3">cv. 9930</strain>
    </source>
</reference>
<reference evidence="2 3" key="1">
    <citation type="journal article" date="2009" name="Nat. Genet.">
        <title>The genome of the cucumber, Cucumis sativus L.</title>
        <authorList>
            <person name="Huang S."/>
            <person name="Li R."/>
            <person name="Zhang Z."/>
            <person name="Li L."/>
            <person name="Gu X."/>
            <person name="Fan W."/>
            <person name="Lucas W.J."/>
            <person name="Wang X."/>
            <person name="Xie B."/>
            <person name="Ni P."/>
            <person name="Ren Y."/>
            <person name="Zhu H."/>
            <person name="Li J."/>
            <person name="Lin K."/>
            <person name="Jin W."/>
            <person name="Fei Z."/>
            <person name="Li G."/>
            <person name="Staub J."/>
            <person name="Kilian A."/>
            <person name="van der Vossen E.A."/>
            <person name="Wu Y."/>
            <person name="Guo J."/>
            <person name="He J."/>
            <person name="Jia Z."/>
            <person name="Ren Y."/>
            <person name="Tian G."/>
            <person name="Lu Y."/>
            <person name="Ruan J."/>
            <person name="Qian W."/>
            <person name="Wang M."/>
            <person name="Huang Q."/>
            <person name="Li B."/>
            <person name="Xuan Z."/>
            <person name="Cao J."/>
            <person name="Asan"/>
            <person name="Wu Z."/>
            <person name="Zhang J."/>
            <person name="Cai Q."/>
            <person name="Bai Y."/>
            <person name="Zhao B."/>
            <person name="Han Y."/>
            <person name="Li Y."/>
            <person name="Li X."/>
            <person name="Wang S."/>
            <person name="Shi Q."/>
            <person name="Liu S."/>
            <person name="Cho W.K."/>
            <person name="Kim J.Y."/>
            <person name="Xu Y."/>
            <person name="Heller-Uszynska K."/>
            <person name="Miao H."/>
            <person name="Cheng Z."/>
            <person name="Zhang S."/>
            <person name="Wu J."/>
            <person name="Yang Y."/>
            <person name="Kang H."/>
            <person name="Li M."/>
            <person name="Liang H."/>
            <person name="Ren X."/>
            <person name="Shi Z."/>
            <person name="Wen M."/>
            <person name="Jian M."/>
            <person name="Yang H."/>
            <person name="Zhang G."/>
            <person name="Yang Z."/>
            <person name="Chen R."/>
            <person name="Liu S."/>
            <person name="Li J."/>
            <person name="Ma L."/>
            <person name="Liu H."/>
            <person name="Zhou Y."/>
            <person name="Zhao J."/>
            <person name="Fang X."/>
            <person name="Li G."/>
            <person name="Fang L."/>
            <person name="Li Y."/>
            <person name="Liu D."/>
            <person name="Zheng H."/>
            <person name="Zhang Y."/>
            <person name="Qin N."/>
            <person name="Li Z."/>
            <person name="Yang G."/>
            <person name="Yang S."/>
            <person name="Bolund L."/>
            <person name="Kristiansen K."/>
            <person name="Zheng H."/>
            <person name="Li S."/>
            <person name="Zhang X."/>
            <person name="Yang H."/>
            <person name="Wang J."/>
            <person name="Sun R."/>
            <person name="Zhang B."/>
            <person name="Jiang S."/>
            <person name="Wang J."/>
            <person name="Du Y."/>
            <person name="Li S."/>
        </authorList>
    </citation>
    <scope>NUCLEOTIDE SEQUENCE [LARGE SCALE GENOMIC DNA]</scope>
    <source>
        <strain evidence="3">cv. 9930</strain>
    </source>
</reference>
<keyword evidence="1" id="KW-0812">Transmembrane</keyword>
<protein>
    <submittedName>
        <fullName evidence="2">Uncharacterized protein</fullName>
    </submittedName>
</protein>
<organism evidence="2 3">
    <name type="scientific">Cucumis sativus</name>
    <name type="common">Cucumber</name>
    <dbReference type="NCBI Taxonomy" id="3659"/>
    <lineage>
        <taxon>Eukaryota</taxon>
        <taxon>Viridiplantae</taxon>
        <taxon>Streptophyta</taxon>
        <taxon>Embryophyta</taxon>
        <taxon>Tracheophyta</taxon>
        <taxon>Spermatophyta</taxon>
        <taxon>Magnoliopsida</taxon>
        <taxon>eudicotyledons</taxon>
        <taxon>Gunneridae</taxon>
        <taxon>Pentapetalae</taxon>
        <taxon>rosids</taxon>
        <taxon>fabids</taxon>
        <taxon>Cucurbitales</taxon>
        <taxon>Cucurbitaceae</taxon>
        <taxon>Benincaseae</taxon>
        <taxon>Cucumis</taxon>
    </lineage>
</organism>
<dbReference type="Proteomes" id="UP000029981">
    <property type="component" value="Chromosome 7"/>
</dbReference>
<sequence>MAWAKSREFPRRSDIERTQRILVHSGLGPRCILPRSDMTLLLKMDDDGIGKSRKCKKQIHIAKKLYAFWLEASWLSYFLRAIVLWLLSKVKIFPRSSDIEGPDAFWHEAIWLSYFLRVIPKAAWHSYFLRAIFMWLRPRAQSSTRIFLYRKNPMHSCPKQHVSPFYGRLWLRLRVESFLYSQEFPTKVLIPKEPDALWPNYFFLRAIVMWLRPRVESSPRKSRVPHAISNTKEIQARSGLDLLLSKGDYGFRRESEVPDAGSSIDATRCILAHSGFALLLSTGDCNVASTKSREFPTKVLIPKEPDALWPKAAWLSYFLRAIFMWLRPRGDYGFRRESEVPDAGSSIDATRCILAHSGFALLLSTSDFYVASAKSREFPMQFLIPKKFKPVAAWISYFLRAIMASGESQKFPTQRLRSPLFLGQLYCSFRRESRVLHTSFNIEGTRHILAWIGFALLLSTSDCNVASTKSREFPTKVLIPKEPDALWPKAAWLSYFLRAIVIGLAPLFSTGDCIGASIESREFPTKVLIPKEPDALWPKAAWLSYFLRAIVMWLRPRVESSPQKNPIHSSPKRLGSTIFYGGLYWGFYRKSRVPHAVFVPKELNEFWPKADWLPYFLRGIVLGLLSKVESSPCSFCTEGT</sequence>
<dbReference type="AlphaFoldDB" id="A0A0A0K4J2"/>
<keyword evidence="1" id="KW-1133">Transmembrane helix</keyword>
<accession>A0A0A0K4J2</accession>
<proteinExistence type="predicted"/>
<keyword evidence="3" id="KW-1185">Reference proteome</keyword>
<evidence type="ECO:0000256" key="1">
    <source>
        <dbReference type="SAM" id="Phobius"/>
    </source>
</evidence>
<reference evidence="2 3" key="2">
    <citation type="journal article" date="2009" name="PLoS ONE">
        <title>An integrated genetic and cytogenetic map of the cucumber genome.</title>
        <authorList>
            <person name="Ren Y."/>
            <person name="Zhang Z."/>
            <person name="Liu J."/>
            <person name="Staub J.E."/>
            <person name="Han Y."/>
            <person name="Cheng Z."/>
            <person name="Li X."/>
            <person name="Lu J."/>
            <person name="Miao H."/>
            <person name="Kang H."/>
            <person name="Xie B."/>
            <person name="Gu X."/>
            <person name="Wang X."/>
            <person name="Du Y."/>
            <person name="Jin W."/>
            <person name="Huang S."/>
        </authorList>
    </citation>
    <scope>NUCLEOTIDE SEQUENCE [LARGE SCALE GENOMIC DNA]</scope>
    <source>
        <strain evidence="3">cv. 9930</strain>
    </source>
</reference>
<gene>
    <name evidence="2" type="ORF">Csa_7G279850</name>
</gene>
<name>A0A0A0K4J2_CUCSA</name>
<keyword evidence="1" id="KW-0472">Membrane</keyword>
<dbReference type="EMBL" id="CM002928">
    <property type="protein sequence ID" value="KGN44403.1"/>
    <property type="molecule type" value="Genomic_DNA"/>
</dbReference>
<evidence type="ECO:0000313" key="2">
    <source>
        <dbReference type="EMBL" id="KGN44403.1"/>
    </source>
</evidence>